<feature type="domain" description="CSD" evidence="3">
    <location>
        <begin position="1"/>
        <end position="65"/>
    </location>
</feature>
<keyword evidence="2" id="KW-0963">Cytoplasm</keyword>
<evidence type="ECO:0000256" key="1">
    <source>
        <dbReference type="ARBA" id="ARBA00004496"/>
    </source>
</evidence>
<sequence length="66" mass="7255">MMKGTIKTKTDRGFGFISREGETKDLFFHSNDLVGVTYDELQVGDNVTFEVVSGEKGPAAKKVTRA</sequence>
<dbReference type="CDD" id="cd04458">
    <property type="entry name" value="CSP_CDS"/>
    <property type="match status" value="1"/>
</dbReference>
<reference evidence="4 5" key="1">
    <citation type="journal article" date="2016" name="Nat. Commun.">
        <title>Thousands of microbial genomes shed light on interconnected biogeochemical processes in an aquifer system.</title>
        <authorList>
            <person name="Anantharaman K."/>
            <person name="Brown C.T."/>
            <person name="Hug L.A."/>
            <person name="Sharon I."/>
            <person name="Castelle C.J."/>
            <person name="Probst A.J."/>
            <person name="Thomas B.C."/>
            <person name="Singh A."/>
            <person name="Wilkins M.J."/>
            <person name="Karaoz U."/>
            <person name="Brodie E.L."/>
            <person name="Williams K.H."/>
            <person name="Hubbard S.S."/>
            <person name="Banfield J.F."/>
        </authorList>
    </citation>
    <scope>NUCLEOTIDE SEQUENCE [LARGE SCALE GENOMIC DNA]</scope>
</reference>
<dbReference type="InterPro" id="IPR012156">
    <property type="entry name" value="Cold_shock_CspA"/>
</dbReference>
<dbReference type="SUPFAM" id="SSF50249">
    <property type="entry name" value="Nucleic acid-binding proteins"/>
    <property type="match status" value="1"/>
</dbReference>
<dbReference type="PROSITE" id="PS51857">
    <property type="entry name" value="CSD_2"/>
    <property type="match status" value="1"/>
</dbReference>
<comment type="subcellular location">
    <subcellularLocation>
        <location evidence="1">Cytoplasm</location>
    </subcellularLocation>
</comment>
<gene>
    <name evidence="4" type="ORF">A3D78_01315</name>
</gene>
<evidence type="ECO:0000313" key="4">
    <source>
        <dbReference type="EMBL" id="OGG16027.1"/>
    </source>
</evidence>
<dbReference type="EMBL" id="MFJM01000061">
    <property type="protein sequence ID" value="OGG16027.1"/>
    <property type="molecule type" value="Genomic_DNA"/>
</dbReference>
<dbReference type="STRING" id="1798383.A3D78_01315"/>
<dbReference type="Gene3D" id="2.40.50.140">
    <property type="entry name" value="Nucleic acid-binding proteins"/>
    <property type="match status" value="1"/>
</dbReference>
<dbReference type="GO" id="GO:0003676">
    <property type="term" value="F:nucleic acid binding"/>
    <property type="evidence" value="ECO:0007669"/>
    <property type="project" value="InterPro"/>
</dbReference>
<dbReference type="Proteomes" id="UP000176253">
    <property type="component" value="Unassembled WGS sequence"/>
</dbReference>
<protein>
    <submittedName>
        <fullName evidence="4">Cold-shock protein</fullName>
    </submittedName>
</protein>
<evidence type="ECO:0000259" key="3">
    <source>
        <dbReference type="PROSITE" id="PS51857"/>
    </source>
</evidence>
<dbReference type="InterPro" id="IPR002059">
    <property type="entry name" value="CSP_DNA-bd"/>
</dbReference>
<dbReference type="Pfam" id="PF00313">
    <property type="entry name" value="CSD"/>
    <property type="match status" value="1"/>
</dbReference>
<dbReference type="PIRSF" id="PIRSF002599">
    <property type="entry name" value="Cold_shock_A"/>
    <property type="match status" value="1"/>
</dbReference>
<dbReference type="InterPro" id="IPR012340">
    <property type="entry name" value="NA-bd_OB-fold"/>
</dbReference>
<dbReference type="PRINTS" id="PR00050">
    <property type="entry name" value="COLDSHOCK"/>
</dbReference>
<dbReference type="SMART" id="SM00357">
    <property type="entry name" value="CSP"/>
    <property type="match status" value="1"/>
</dbReference>
<dbReference type="InterPro" id="IPR050181">
    <property type="entry name" value="Cold_shock_domain"/>
</dbReference>
<dbReference type="GO" id="GO:0005737">
    <property type="term" value="C:cytoplasm"/>
    <property type="evidence" value="ECO:0007669"/>
    <property type="project" value="UniProtKB-SubCell"/>
</dbReference>
<organism evidence="4 5">
    <name type="scientific">Candidatus Gottesmanbacteria bacterium RIFCSPHIGHO2_02_FULL_39_14</name>
    <dbReference type="NCBI Taxonomy" id="1798383"/>
    <lineage>
        <taxon>Bacteria</taxon>
        <taxon>Candidatus Gottesmaniibacteriota</taxon>
    </lineage>
</organism>
<evidence type="ECO:0000313" key="5">
    <source>
        <dbReference type="Proteomes" id="UP000176253"/>
    </source>
</evidence>
<evidence type="ECO:0000256" key="2">
    <source>
        <dbReference type="ARBA" id="ARBA00022490"/>
    </source>
</evidence>
<comment type="caution">
    <text evidence="4">The sequence shown here is derived from an EMBL/GenBank/DDBJ whole genome shotgun (WGS) entry which is preliminary data.</text>
</comment>
<dbReference type="AlphaFoldDB" id="A0A1F5ZVD6"/>
<dbReference type="InterPro" id="IPR011129">
    <property type="entry name" value="CSD"/>
</dbReference>
<dbReference type="PANTHER" id="PTHR11544">
    <property type="entry name" value="COLD SHOCK DOMAIN CONTAINING PROTEINS"/>
    <property type="match status" value="1"/>
</dbReference>
<proteinExistence type="predicted"/>
<accession>A0A1F5ZVD6</accession>
<name>A0A1F5ZVD6_9BACT</name>